<evidence type="ECO:0000313" key="2">
    <source>
        <dbReference type="EMBL" id="WZP35707.1"/>
    </source>
</evidence>
<sequence>MLTQLQSTYGDYLFTKMSYFIFSLSLYYYL</sequence>
<dbReference type="EMBL" id="PP582187">
    <property type="protein sequence ID" value="WZP35707.1"/>
    <property type="molecule type" value="Genomic_DNA"/>
</dbReference>
<feature type="transmembrane region" description="Helical" evidence="1">
    <location>
        <begin position="12"/>
        <end position="29"/>
    </location>
</feature>
<evidence type="ECO:0000313" key="3">
    <source>
        <dbReference type="Proteomes" id="UP001432787"/>
    </source>
</evidence>
<name>A0AAX4PTS8_9CAUD</name>
<evidence type="ECO:0000256" key="1">
    <source>
        <dbReference type="SAM" id="Phobius"/>
    </source>
</evidence>
<organism evidence="2 3">
    <name type="scientific">Enterococcus phage vB_Efs6_KEN16</name>
    <dbReference type="NCBI Taxonomy" id="3138325"/>
    <lineage>
        <taxon>Viruses</taxon>
        <taxon>Duplodnaviria</taxon>
        <taxon>Heunggongvirae</taxon>
        <taxon>Uroviricota</taxon>
        <taxon>Caudoviricetes</taxon>
        <taxon>Herelleviridae</taxon>
        <taxon>Brockvirinae</taxon>
        <taxon>Kochikohdavirus</taxon>
    </lineage>
</organism>
<keyword evidence="1" id="KW-0472">Membrane</keyword>
<accession>A0AAX4PTS8</accession>
<keyword evidence="1" id="KW-0812">Transmembrane</keyword>
<reference evidence="2" key="1">
    <citation type="submission" date="2024-04" db="EMBL/GenBank/DDBJ databases">
        <authorList>
            <person name="Soro O."/>
            <person name="Kigen C."/>
            <person name="Nyerere A."/>
            <person name="Musila L."/>
        </authorList>
    </citation>
    <scope>NUCLEOTIDE SEQUENCE</scope>
</reference>
<proteinExistence type="predicted"/>
<protein>
    <submittedName>
        <fullName evidence="2">Uncharacterized protein</fullName>
    </submittedName>
</protein>
<dbReference type="Proteomes" id="UP001432787">
    <property type="component" value="Segment"/>
</dbReference>
<keyword evidence="1" id="KW-1133">Transmembrane helix</keyword>